<evidence type="ECO:0000313" key="10">
    <source>
        <dbReference type="Proteomes" id="UP000244441"/>
    </source>
</evidence>
<sequence>MLETLSNWYNKRFSDPDAIALALILLVGAAAIYFLGGILTPVLVSLVIAYLLEWPVNRLVACGVRRIFAVGFVLFVFVWICSAILFGLSPLIWQQAANLLSEVPTIVSRVQVYLLELQQQYPNLISTEQASTFIDDITKQMMQGGKTLVSMSFSSLFNLVAILIYLVLVPLMIFFMLKDKEELIRGCLRFMPNQRRLAIKVWLEMDLQIGKYIQGKVIEIVVVGLASVIAFALLDLRYAILLGVAVGLSVLIPYIGAAVVTIPVAAVALFQFGVSAEFWYVMIAYGIIQAIDGNVIVPILFSQAVNLNPVVIIIAVLFFGGLWGFWGVFFAIPLAALVKAVINAWPASSQPKLDEGV</sequence>
<dbReference type="AlphaFoldDB" id="A0A2S0VLW8"/>
<proteinExistence type="inferred from homology"/>
<comment type="subcellular location">
    <subcellularLocation>
        <location evidence="1">Cell membrane</location>
        <topology evidence="1">Multi-pass membrane protein</topology>
    </subcellularLocation>
</comment>
<keyword evidence="6 8" id="KW-1133">Transmembrane helix</keyword>
<reference evidence="9 10" key="1">
    <citation type="submission" date="2018-01" db="EMBL/GenBank/DDBJ databases">
        <title>Genome sequence of a Cantenovulum-like bacteria.</title>
        <authorList>
            <person name="Tan W.R."/>
            <person name="Lau N.-S."/>
            <person name="Go F."/>
            <person name="Amirul A.-A.A."/>
        </authorList>
    </citation>
    <scope>NUCLEOTIDE SEQUENCE [LARGE SCALE GENOMIC DNA]</scope>
    <source>
        <strain evidence="9 10">CCB-QB4</strain>
    </source>
</reference>
<gene>
    <name evidence="9" type="ORF">C2869_01440</name>
</gene>
<feature type="transmembrane region" description="Helical" evidence="8">
    <location>
        <begin position="64"/>
        <end position="93"/>
    </location>
</feature>
<dbReference type="EMBL" id="CP026604">
    <property type="protein sequence ID" value="AWB65189.1"/>
    <property type="molecule type" value="Genomic_DNA"/>
</dbReference>
<keyword evidence="7 8" id="KW-0472">Membrane</keyword>
<feature type="transmembrane region" description="Helical" evidence="8">
    <location>
        <begin position="217"/>
        <end position="234"/>
    </location>
</feature>
<evidence type="ECO:0000256" key="3">
    <source>
        <dbReference type="ARBA" id="ARBA00022448"/>
    </source>
</evidence>
<feature type="transmembrane region" description="Helical" evidence="8">
    <location>
        <begin position="20"/>
        <end position="52"/>
    </location>
</feature>
<organism evidence="9 10">
    <name type="scientific">Saccharobesus litoralis</name>
    <dbReference type="NCBI Taxonomy" id="2172099"/>
    <lineage>
        <taxon>Bacteria</taxon>
        <taxon>Pseudomonadati</taxon>
        <taxon>Pseudomonadota</taxon>
        <taxon>Gammaproteobacteria</taxon>
        <taxon>Alteromonadales</taxon>
        <taxon>Alteromonadaceae</taxon>
        <taxon>Saccharobesus</taxon>
    </lineage>
</organism>
<dbReference type="PANTHER" id="PTHR21716">
    <property type="entry name" value="TRANSMEMBRANE PROTEIN"/>
    <property type="match status" value="1"/>
</dbReference>
<comment type="similarity">
    <text evidence="2">Belongs to the autoinducer-2 exporter (AI-2E) (TC 2.A.86) family.</text>
</comment>
<keyword evidence="4" id="KW-1003">Cell membrane</keyword>
<evidence type="ECO:0000256" key="7">
    <source>
        <dbReference type="ARBA" id="ARBA00023136"/>
    </source>
</evidence>
<name>A0A2S0VLW8_9ALTE</name>
<keyword evidence="5 8" id="KW-0812">Transmembrane</keyword>
<evidence type="ECO:0000256" key="6">
    <source>
        <dbReference type="ARBA" id="ARBA00022989"/>
    </source>
</evidence>
<dbReference type="KEGG" id="cate:C2869_01440"/>
<dbReference type="RefSeq" id="WP_108601266.1">
    <property type="nucleotide sequence ID" value="NZ_CP026604.1"/>
</dbReference>
<evidence type="ECO:0000256" key="2">
    <source>
        <dbReference type="ARBA" id="ARBA00009773"/>
    </source>
</evidence>
<feature type="transmembrane region" description="Helical" evidence="8">
    <location>
        <begin position="278"/>
        <end position="301"/>
    </location>
</feature>
<dbReference type="InterPro" id="IPR002549">
    <property type="entry name" value="AI-2E-like"/>
</dbReference>
<accession>A0A2S0VLW8</accession>
<dbReference type="Proteomes" id="UP000244441">
    <property type="component" value="Chromosome"/>
</dbReference>
<dbReference type="Pfam" id="PF01594">
    <property type="entry name" value="AI-2E_transport"/>
    <property type="match status" value="1"/>
</dbReference>
<dbReference type="OrthoDB" id="5562213at2"/>
<dbReference type="GO" id="GO:0055085">
    <property type="term" value="P:transmembrane transport"/>
    <property type="evidence" value="ECO:0007669"/>
    <property type="project" value="TreeGrafter"/>
</dbReference>
<evidence type="ECO:0000256" key="5">
    <source>
        <dbReference type="ARBA" id="ARBA00022692"/>
    </source>
</evidence>
<feature type="transmembrane region" description="Helical" evidence="8">
    <location>
        <begin position="240"/>
        <end position="266"/>
    </location>
</feature>
<evidence type="ECO:0000313" key="9">
    <source>
        <dbReference type="EMBL" id="AWB65189.1"/>
    </source>
</evidence>
<keyword evidence="3" id="KW-0813">Transport</keyword>
<keyword evidence="10" id="KW-1185">Reference proteome</keyword>
<feature type="transmembrane region" description="Helical" evidence="8">
    <location>
        <begin position="307"/>
        <end position="332"/>
    </location>
</feature>
<evidence type="ECO:0000256" key="4">
    <source>
        <dbReference type="ARBA" id="ARBA00022475"/>
    </source>
</evidence>
<evidence type="ECO:0000256" key="1">
    <source>
        <dbReference type="ARBA" id="ARBA00004651"/>
    </source>
</evidence>
<feature type="transmembrane region" description="Helical" evidence="8">
    <location>
        <begin position="156"/>
        <end position="177"/>
    </location>
</feature>
<dbReference type="PANTHER" id="PTHR21716:SF53">
    <property type="entry name" value="PERMEASE PERM-RELATED"/>
    <property type="match status" value="1"/>
</dbReference>
<protein>
    <submittedName>
        <fullName evidence="9">AI-2E family transporter</fullName>
    </submittedName>
</protein>
<dbReference type="GO" id="GO:0005886">
    <property type="term" value="C:plasma membrane"/>
    <property type="evidence" value="ECO:0007669"/>
    <property type="project" value="UniProtKB-SubCell"/>
</dbReference>
<evidence type="ECO:0000256" key="8">
    <source>
        <dbReference type="SAM" id="Phobius"/>
    </source>
</evidence>